<accession>A0A7X1KM28</accession>
<organism evidence="2 3">
    <name type="scientific">Novosphingobium flavum</name>
    <dbReference type="NCBI Taxonomy" id="1778672"/>
    <lineage>
        <taxon>Bacteria</taxon>
        <taxon>Pseudomonadati</taxon>
        <taxon>Pseudomonadota</taxon>
        <taxon>Alphaproteobacteria</taxon>
        <taxon>Sphingomonadales</taxon>
        <taxon>Sphingomonadaceae</taxon>
        <taxon>Novosphingobium</taxon>
    </lineage>
</organism>
<reference evidence="2 3" key="1">
    <citation type="submission" date="2020-08" db="EMBL/GenBank/DDBJ databases">
        <title>The genome sequence of type strain Novosphingobium flavum NBRC 111647.</title>
        <authorList>
            <person name="Liu Y."/>
        </authorList>
    </citation>
    <scope>NUCLEOTIDE SEQUENCE [LARGE SCALE GENOMIC DNA]</scope>
    <source>
        <strain evidence="2 3">NBRC 111647</strain>
    </source>
</reference>
<dbReference type="Proteomes" id="UP000566813">
    <property type="component" value="Unassembled WGS sequence"/>
</dbReference>
<evidence type="ECO:0000313" key="3">
    <source>
        <dbReference type="Proteomes" id="UP000566813"/>
    </source>
</evidence>
<gene>
    <name evidence="2" type="ORF">H7F51_11765</name>
</gene>
<proteinExistence type="predicted"/>
<feature type="signal peptide" evidence="1">
    <location>
        <begin position="1"/>
        <end position="23"/>
    </location>
</feature>
<keyword evidence="3" id="KW-1185">Reference proteome</keyword>
<comment type="caution">
    <text evidence="2">The sequence shown here is derived from an EMBL/GenBank/DDBJ whole genome shotgun (WGS) entry which is preliminary data.</text>
</comment>
<name>A0A7X1KM28_9SPHN</name>
<dbReference type="Pfam" id="PF11776">
    <property type="entry name" value="RcnB"/>
    <property type="match status" value="1"/>
</dbReference>
<keyword evidence="1" id="KW-0732">Signal</keyword>
<dbReference type="InterPro" id="IPR024572">
    <property type="entry name" value="RcnB"/>
</dbReference>
<dbReference type="RefSeq" id="WP_185664491.1">
    <property type="nucleotide sequence ID" value="NZ_JACLAW010000008.1"/>
</dbReference>
<feature type="chain" id="PRO_5031547567" evidence="1">
    <location>
        <begin position="24"/>
        <end position="100"/>
    </location>
</feature>
<protein>
    <submittedName>
        <fullName evidence="2">RcnB family protein</fullName>
    </submittedName>
</protein>
<evidence type="ECO:0000256" key="1">
    <source>
        <dbReference type="SAM" id="SignalP"/>
    </source>
</evidence>
<dbReference type="AlphaFoldDB" id="A0A7X1KM28"/>
<sequence length="100" mass="10685">MNKYLTAALAAALVLPAAAPAFAKPDNHGQHVSVVAKGNPFRKGQRFEPARAPHYTVINYRGHRGLKAPPRGYHWVRSGNDALLVAISTGVIASVIANSF</sequence>
<evidence type="ECO:0000313" key="2">
    <source>
        <dbReference type="EMBL" id="MBC2666194.1"/>
    </source>
</evidence>
<dbReference type="EMBL" id="JACLAW010000008">
    <property type="protein sequence ID" value="MBC2666194.1"/>
    <property type="molecule type" value="Genomic_DNA"/>
</dbReference>
<dbReference type="Gene3D" id="3.10.450.160">
    <property type="entry name" value="inner membrane protein cigr"/>
    <property type="match status" value="1"/>
</dbReference>